<keyword evidence="5 8" id="KW-0472">Membrane</keyword>
<dbReference type="PANTHER" id="PTHR30572:SF4">
    <property type="entry name" value="ABC TRANSPORTER PERMEASE YTRF"/>
    <property type="match status" value="1"/>
</dbReference>
<dbReference type="RefSeq" id="WP_229700007.1">
    <property type="nucleotide sequence ID" value="NZ_BMND01000014.1"/>
</dbReference>
<feature type="transmembrane region" description="Helical" evidence="8">
    <location>
        <begin position="883"/>
        <end position="903"/>
    </location>
</feature>
<protein>
    <submittedName>
        <fullName evidence="10">Membrane protein</fullName>
    </submittedName>
</protein>
<feature type="transmembrane region" description="Helical" evidence="8">
    <location>
        <begin position="332"/>
        <end position="356"/>
    </location>
</feature>
<dbReference type="InterPro" id="IPR050250">
    <property type="entry name" value="Macrolide_Exporter_MacB"/>
</dbReference>
<feature type="region of interest" description="Disordered" evidence="7">
    <location>
        <begin position="1"/>
        <end position="20"/>
    </location>
</feature>
<dbReference type="Pfam" id="PF02687">
    <property type="entry name" value="FtsX"/>
    <property type="match status" value="1"/>
</dbReference>
<dbReference type="EMBL" id="BMND01000014">
    <property type="protein sequence ID" value="GGN48558.1"/>
    <property type="molecule type" value="Genomic_DNA"/>
</dbReference>
<organism evidence="10 11">
    <name type="scientific">Streptomyces kronopolitis</name>
    <dbReference type="NCBI Taxonomy" id="1612435"/>
    <lineage>
        <taxon>Bacteria</taxon>
        <taxon>Bacillati</taxon>
        <taxon>Actinomycetota</taxon>
        <taxon>Actinomycetes</taxon>
        <taxon>Kitasatosporales</taxon>
        <taxon>Streptomycetaceae</taxon>
        <taxon>Streptomyces</taxon>
    </lineage>
</organism>
<comment type="similarity">
    <text evidence="6">Belongs to the ABC-4 integral membrane protein family.</text>
</comment>
<feature type="domain" description="ABC3 transporter permease C-terminal" evidence="9">
    <location>
        <begin position="790"/>
        <end position="902"/>
    </location>
</feature>
<sequence>MTRYPVAPAPTGRSAPVHTPPRTHWWRARLRASRTTALALAALVLVTAFLAAAFPRAREAYETDGVRHALGSAPPDQRTVEITVSRADLTGGDTAAAYAAPELARQDRAIRGQFTAPLRIAAADAVHGVRTTKAPAAQDAWLPRPEGLTPLLSLYAVSGLDRHAGVTRGRLPHAARPGARTLEAAVTVATARTLHLHEGSRLHLAGLTVRICGLLTPRAPQGPYWAVDPLMATARQDVSVGPPPQRYWRAGLLLAPGDGPALPAAAEPEKFWRYPLDTGALTGRDAPLLRERLVSLEHGAAQARLRTVAGAGALADSAVDGLLDSFARTRAAIAPVLAVAACGIGTVAAVVLLMTAGPAAARRHAELALLRARGASLAGLTGQLAAETATVALPAAAAGGGLALLVPGERLLPSLLAAAAVGLLGTLALPLRAAAAHRRARPAERGDLVRARPSRRRTVAELTLLVLAVGAVLALRRRGTAGGVDTLVSAAPVLLAGIAALVLTRLYPLPLRLAARPAARRAGLTGFLSLARAGRAPATAGLPLLALVVALTTASFGGSVLAGVATARDHAALTAVGAEARISAGRALPEALRRAVARLPGVTDAVPVRIGIQPADDNGPPLYLVIADAEAYSRLARATGLGAFDARELADPGGDRPLPALVPPDFVTRFGRAPMALQPEFGQLVIRPQVVRGDTPAQPGGDFVVINSRSVARLHPDTYADPANGPSLLLLSGHALDAGALRTALRAHTPPSAQPARLSLRSAERATLADSPLQQGAERLYTTAVGAGAGFALLALLLSLLRDAPQRAQLLARLRTMGLTPAQGRRLMILEALPQVLLAALGGVLTGAAAIQLLGPGTDLTPLALPGAPGDGARNAVRLPFDAASLLLPSAGVLVLALAVVLAQARWSGRRRESTELRAGDPR</sequence>
<proteinExistence type="inferred from homology"/>
<evidence type="ECO:0000256" key="3">
    <source>
        <dbReference type="ARBA" id="ARBA00022692"/>
    </source>
</evidence>
<feature type="transmembrane region" description="Helical" evidence="8">
    <location>
        <begin position="542"/>
        <end position="565"/>
    </location>
</feature>
<dbReference type="Proteomes" id="UP000600080">
    <property type="component" value="Unassembled WGS sequence"/>
</dbReference>
<reference evidence="11" key="1">
    <citation type="journal article" date="2019" name="Int. J. Syst. Evol. Microbiol.">
        <title>The Global Catalogue of Microorganisms (GCM) 10K type strain sequencing project: providing services to taxonomists for standard genome sequencing and annotation.</title>
        <authorList>
            <consortium name="The Broad Institute Genomics Platform"/>
            <consortium name="The Broad Institute Genome Sequencing Center for Infectious Disease"/>
            <person name="Wu L."/>
            <person name="Ma J."/>
        </authorList>
    </citation>
    <scope>NUCLEOTIDE SEQUENCE [LARGE SCALE GENOMIC DNA]</scope>
    <source>
        <strain evidence="11">CGMCC 4.7323</strain>
    </source>
</reference>
<keyword evidence="4 8" id="KW-1133">Transmembrane helix</keyword>
<feature type="transmembrane region" description="Helical" evidence="8">
    <location>
        <begin position="37"/>
        <end position="54"/>
    </location>
</feature>
<keyword evidence="2" id="KW-1003">Cell membrane</keyword>
<feature type="transmembrane region" description="Helical" evidence="8">
    <location>
        <begin position="377"/>
        <end position="405"/>
    </location>
</feature>
<evidence type="ECO:0000256" key="8">
    <source>
        <dbReference type="SAM" id="Phobius"/>
    </source>
</evidence>
<evidence type="ECO:0000256" key="6">
    <source>
        <dbReference type="ARBA" id="ARBA00038076"/>
    </source>
</evidence>
<dbReference type="PANTHER" id="PTHR30572">
    <property type="entry name" value="MEMBRANE COMPONENT OF TRANSPORTER-RELATED"/>
    <property type="match status" value="1"/>
</dbReference>
<comment type="subcellular location">
    <subcellularLocation>
        <location evidence="1">Cell membrane</location>
        <topology evidence="1">Multi-pass membrane protein</topology>
    </subcellularLocation>
</comment>
<evidence type="ECO:0000256" key="7">
    <source>
        <dbReference type="SAM" id="MobiDB-lite"/>
    </source>
</evidence>
<dbReference type="InterPro" id="IPR003838">
    <property type="entry name" value="ABC3_permease_C"/>
</dbReference>
<feature type="transmembrane region" description="Helical" evidence="8">
    <location>
        <begin position="411"/>
        <end position="431"/>
    </location>
</feature>
<evidence type="ECO:0000256" key="1">
    <source>
        <dbReference type="ARBA" id="ARBA00004651"/>
    </source>
</evidence>
<keyword evidence="11" id="KW-1185">Reference proteome</keyword>
<evidence type="ECO:0000256" key="2">
    <source>
        <dbReference type="ARBA" id="ARBA00022475"/>
    </source>
</evidence>
<feature type="transmembrane region" description="Helical" evidence="8">
    <location>
        <begin position="458"/>
        <end position="475"/>
    </location>
</feature>
<evidence type="ECO:0000256" key="4">
    <source>
        <dbReference type="ARBA" id="ARBA00022989"/>
    </source>
</evidence>
<gene>
    <name evidence="10" type="ORF">GCM10012285_35730</name>
</gene>
<keyword evidence="3 8" id="KW-0812">Transmembrane</keyword>
<feature type="transmembrane region" description="Helical" evidence="8">
    <location>
        <begin position="780"/>
        <end position="801"/>
    </location>
</feature>
<feature type="transmembrane region" description="Helical" evidence="8">
    <location>
        <begin position="836"/>
        <end position="855"/>
    </location>
</feature>
<dbReference type="GeneID" id="301549316"/>
<feature type="transmembrane region" description="Helical" evidence="8">
    <location>
        <begin position="487"/>
        <end position="507"/>
    </location>
</feature>
<evidence type="ECO:0000313" key="11">
    <source>
        <dbReference type="Proteomes" id="UP000600080"/>
    </source>
</evidence>
<accession>A0ABQ2JL20</accession>
<evidence type="ECO:0000259" key="9">
    <source>
        <dbReference type="Pfam" id="PF02687"/>
    </source>
</evidence>
<name>A0ABQ2JL20_9ACTN</name>
<evidence type="ECO:0000256" key="5">
    <source>
        <dbReference type="ARBA" id="ARBA00023136"/>
    </source>
</evidence>
<evidence type="ECO:0000313" key="10">
    <source>
        <dbReference type="EMBL" id="GGN48558.1"/>
    </source>
</evidence>
<comment type="caution">
    <text evidence="10">The sequence shown here is derived from an EMBL/GenBank/DDBJ whole genome shotgun (WGS) entry which is preliminary data.</text>
</comment>